<dbReference type="EMBL" id="JBHRZH010000009">
    <property type="protein sequence ID" value="MFC3761660.1"/>
    <property type="molecule type" value="Genomic_DNA"/>
</dbReference>
<dbReference type="SUPFAM" id="SSF49464">
    <property type="entry name" value="Carboxypeptidase regulatory domain-like"/>
    <property type="match status" value="2"/>
</dbReference>
<dbReference type="SUPFAM" id="SSF49452">
    <property type="entry name" value="Starch-binding domain-like"/>
    <property type="match status" value="1"/>
</dbReference>
<evidence type="ECO:0000256" key="1">
    <source>
        <dbReference type="ARBA" id="ARBA00011073"/>
    </source>
</evidence>
<dbReference type="SUPFAM" id="SSF117281">
    <property type="entry name" value="Kelch motif"/>
    <property type="match status" value="1"/>
</dbReference>
<comment type="caution">
    <text evidence="8">The sequence shown here is derived from an EMBL/GenBank/DDBJ whole genome shotgun (WGS) entry which is preliminary data.</text>
</comment>
<keyword evidence="3 5" id="KW-0378">Hydrolase</keyword>
<dbReference type="Pfam" id="PF00082">
    <property type="entry name" value="Peptidase_S8"/>
    <property type="match status" value="1"/>
</dbReference>
<keyword evidence="4 5" id="KW-0720">Serine protease</keyword>
<evidence type="ECO:0000256" key="6">
    <source>
        <dbReference type="SAM" id="SignalP"/>
    </source>
</evidence>
<evidence type="ECO:0000313" key="9">
    <source>
        <dbReference type="Proteomes" id="UP001595699"/>
    </source>
</evidence>
<reference evidence="9" key="1">
    <citation type="journal article" date="2019" name="Int. J. Syst. Evol. Microbiol.">
        <title>The Global Catalogue of Microorganisms (GCM) 10K type strain sequencing project: providing services to taxonomists for standard genome sequencing and annotation.</title>
        <authorList>
            <consortium name="The Broad Institute Genomics Platform"/>
            <consortium name="The Broad Institute Genome Sequencing Center for Infectious Disease"/>
            <person name="Wu L."/>
            <person name="Ma J."/>
        </authorList>
    </citation>
    <scope>NUCLEOTIDE SEQUENCE [LARGE SCALE GENOMIC DNA]</scope>
    <source>
        <strain evidence="9">CGMCC 4.7241</strain>
    </source>
</reference>
<dbReference type="NCBIfam" id="NF038128">
    <property type="entry name" value="choice_anch_J"/>
    <property type="match status" value="1"/>
</dbReference>
<name>A0ABV7Y8M2_9ACTN</name>
<feature type="active site" description="Charge relay system" evidence="5">
    <location>
        <position position="181"/>
    </location>
</feature>
<dbReference type="Gene3D" id="2.60.40.1120">
    <property type="entry name" value="Carboxypeptidase-like, regulatory domain"/>
    <property type="match status" value="3"/>
</dbReference>
<dbReference type="RefSeq" id="WP_205114254.1">
    <property type="nucleotide sequence ID" value="NZ_JAFBCM010000001.1"/>
</dbReference>
<accession>A0ABV7Y8M2</accession>
<evidence type="ECO:0000313" key="8">
    <source>
        <dbReference type="EMBL" id="MFC3761660.1"/>
    </source>
</evidence>
<dbReference type="InterPro" id="IPR006652">
    <property type="entry name" value="Kelch_1"/>
</dbReference>
<proteinExistence type="inferred from homology"/>
<feature type="signal peptide" evidence="6">
    <location>
        <begin position="1"/>
        <end position="23"/>
    </location>
</feature>
<dbReference type="Gene3D" id="2.60.120.200">
    <property type="match status" value="1"/>
</dbReference>
<dbReference type="Pfam" id="PF13620">
    <property type="entry name" value="CarboxypepD_reg"/>
    <property type="match status" value="1"/>
</dbReference>
<dbReference type="PROSITE" id="PS51892">
    <property type="entry name" value="SUBTILASE"/>
    <property type="match status" value="1"/>
</dbReference>
<dbReference type="InterPro" id="IPR036852">
    <property type="entry name" value="Peptidase_S8/S53_dom_sf"/>
</dbReference>
<comment type="similarity">
    <text evidence="1 5">Belongs to the peptidase S8 family.</text>
</comment>
<dbReference type="Proteomes" id="UP001595699">
    <property type="component" value="Unassembled WGS sequence"/>
</dbReference>
<dbReference type="InterPro" id="IPR050131">
    <property type="entry name" value="Peptidase_S8_subtilisin-like"/>
</dbReference>
<feature type="active site" description="Charge relay system" evidence="5">
    <location>
        <position position="400"/>
    </location>
</feature>
<dbReference type="InterPro" id="IPR013320">
    <property type="entry name" value="ConA-like_dom_sf"/>
</dbReference>
<dbReference type="SMART" id="SM00612">
    <property type="entry name" value="Kelch"/>
    <property type="match status" value="4"/>
</dbReference>
<evidence type="ECO:0000256" key="2">
    <source>
        <dbReference type="ARBA" id="ARBA00022670"/>
    </source>
</evidence>
<dbReference type="InterPro" id="IPR000209">
    <property type="entry name" value="Peptidase_S8/S53_dom"/>
</dbReference>
<sequence length="1436" mass="149222">MLVRALVAVVLGAGLLMAPHAQAEPAPAVRKIDASLQRGLAAAGSADFLVSFGARSNVSPSGSWAERGRQVYDALERTAEKSQRDVRKELDKAGVKYRAFSVANVVYVFGGTTALADKISANAAVTRLDPARTYKLPEPAKSKAKAAAVDGVEWGVASIRADQVWSQFGTRGEGIVVANVDSGAQFDHPELAASYRGRQADGSVRHDYNWYDPAGICPAGLGPCDNAGHGTHTMGTMVGANGIGVAPGVKWIAAKGCEGEGCSSFALLSSAQWLLAPTDAQGQNPRPDLRPNVVNNSWGGDNGPVEDPWYDEAIANWIDAGIFPAFANGNAGPGCDTAGTPGDSLLAYAVGAYAADGSIGSFSSRGPGADDTPKPNLAAPGVAIRSSLPGNGYGTWDGTSMATPHLAATVALMWSVAPALTGDIEATEALLDETAIDVDDTSCGGTAADNNVFGEGRLDAFRAVEASPRGPTGTLRGTVRTESGDPIANATVTLTGVANRRLQTAPDGTFGALLSTGTYTATVTAFGYAPRSAEVTVTEGGETVRDFALPVLPRVTVSGTVKEGSAHGWPLYATITADDVPDGTFYTDPKTGRYSFEVPANASYTLRIRSLYPGLGEQVVPVAVGAADVSRDFGLTSDPYDCTAPGYREAAPRIAYSETFDEPTTPAGWTVTDPLGNGQVWRFDDDRGFGNRTGGEGLYGWVFSADYGPDAEQDTALVSPPVDLSGTTTPALWFNTDYSDGPSSVADVDVSVDGGTTWTNVWRATQPSVPESRELVPLPQAVGKTDVRVRFHYTASFDGWWMVDNVDLGEQVCETVPGGLVLGHVRDANTDQPLVGATVRHDGGSVTTVATPTDPQLDDGFYWTFVPNGSRAFTASQPRYQAATRTVQVAPDAANVADFEPTAGVIEASVTSLSGRTTLGGQTTAKVTIRNEGTASTRVDLGERSGPVTVQAASAPIPVRRVAGTFSTGAKPSGGVVPKVAPADTAGGPWSSLADYPIAIMDNAMVTHEGELYSFGGRTAQGATNLAYRYNRESSTWKAIAPIPRARQKPSIGVLSGKVYVAGGWSATGDARADMDVYDPVANTWAAGPSMPGRTTAAGTAVVGDQLFVIGGCISECSERQVYRYDASDRAWTRLADYPRDVAWQACGGIAGVVYCAGGTSESGTSARTFRYDAAANIWTRLADLPTDVWGMGSTVSAGSLLLSGGVVDDAVTNEGFAYDPVSDSWSALANSRHSYYRGGSACGFAKVGGSPGNFVGSPFGEVLTGFADCGLADPVRWLRSSPSSVTIAPGASVDVTVTFDGTGVDQPGTYVAALEARDTTPYTPPSVAVSLRVDAPASWGKLAGTVYGKDCAGVKAPLPGASVRHDGPLADRTLRTDAAGTYAVWQDRANSPATLVVTKDGWFPATGSVQLRAGQTTTKDFTLNRTGCPTGGNAR</sequence>
<gene>
    <name evidence="8" type="ORF">ACFOUW_12505</name>
</gene>
<dbReference type="Gene3D" id="2.120.10.80">
    <property type="entry name" value="Kelch-type beta propeller"/>
    <property type="match status" value="2"/>
</dbReference>
<dbReference type="SUPFAM" id="SSF49899">
    <property type="entry name" value="Concanavalin A-like lectins/glucanases"/>
    <property type="match status" value="1"/>
</dbReference>
<evidence type="ECO:0000259" key="7">
    <source>
        <dbReference type="Pfam" id="PF00082"/>
    </source>
</evidence>
<dbReference type="InterPro" id="IPR015915">
    <property type="entry name" value="Kelch-typ_b-propeller"/>
</dbReference>
<keyword evidence="6" id="KW-0732">Signal</keyword>
<dbReference type="PANTHER" id="PTHR43806:SF67">
    <property type="entry name" value="EGF-LIKE DOMAIN-CONTAINING PROTEIN"/>
    <property type="match status" value="1"/>
</dbReference>
<organism evidence="8 9">
    <name type="scientific">Tenggerimyces flavus</name>
    <dbReference type="NCBI Taxonomy" id="1708749"/>
    <lineage>
        <taxon>Bacteria</taxon>
        <taxon>Bacillati</taxon>
        <taxon>Actinomycetota</taxon>
        <taxon>Actinomycetes</taxon>
        <taxon>Propionibacteriales</taxon>
        <taxon>Nocardioidaceae</taxon>
        <taxon>Tenggerimyces</taxon>
    </lineage>
</organism>
<feature type="active site" description="Charge relay system" evidence="5">
    <location>
        <position position="229"/>
    </location>
</feature>
<evidence type="ECO:0000256" key="3">
    <source>
        <dbReference type="ARBA" id="ARBA00022801"/>
    </source>
</evidence>
<feature type="domain" description="Peptidase S8/S53" evidence="7">
    <location>
        <begin position="172"/>
        <end position="456"/>
    </location>
</feature>
<evidence type="ECO:0000256" key="4">
    <source>
        <dbReference type="ARBA" id="ARBA00022825"/>
    </source>
</evidence>
<feature type="chain" id="PRO_5047224550" evidence="6">
    <location>
        <begin position="24"/>
        <end position="1436"/>
    </location>
</feature>
<evidence type="ECO:0000256" key="5">
    <source>
        <dbReference type="PROSITE-ProRule" id="PRU01240"/>
    </source>
</evidence>
<dbReference type="PANTHER" id="PTHR43806">
    <property type="entry name" value="PEPTIDASE S8"/>
    <property type="match status" value="1"/>
</dbReference>
<protein>
    <submittedName>
        <fullName evidence="8">S8 family serine peptidase</fullName>
    </submittedName>
</protein>
<dbReference type="Pfam" id="PF24681">
    <property type="entry name" value="Kelch_KLHDC2_KLHL20_DRC7"/>
    <property type="match status" value="1"/>
</dbReference>
<dbReference type="SUPFAM" id="SSF52743">
    <property type="entry name" value="Subtilisin-like"/>
    <property type="match status" value="1"/>
</dbReference>
<dbReference type="InterPro" id="IPR015500">
    <property type="entry name" value="Peptidase_S8_subtilisin-rel"/>
</dbReference>
<keyword evidence="9" id="KW-1185">Reference proteome</keyword>
<dbReference type="PRINTS" id="PR00723">
    <property type="entry name" value="SUBTILISIN"/>
</dbReference>
<dbReference type="InterPro" id="IPR008969">
    <property type="entry name" value="CarboxyPept-like_regulatory"/>
</dbReference>
<dbReference type="InterPro" id="IPR013784">
    <property type="entry name" value="Carb-bd-like_fold"/>
</dbReference>
<keyword evidence="2 5" id="KW-0645">Protease</keyword>
<dbReference type="Gene3D" id="3.40.50.200">
    <property type="entry name" value="Peptidase S8/S53 domain"/>
    <property type="match status" value="1"/>
</dbReference>